<accession>A0ABN1AFQ4</accession>
<sequence length="63" mass="6847">MSAEGPVGRTWFKSSHSSAQGDNCVEVALGSAAVRVRDSKDTARPVVTVRRGPWAEFVRFVAR</sequence>
<dbReference type="Proteomes" id="UP001500909">
    <property type="component" value="Unassembled WGS sequence"/>
</dbReference>
<organism evidence="2 3">
    <name type="scientific">Streptomyces olivaceiscleroticus</name>
    <dbReference type="NCBI Taxonomy" id="68245"/>
    <lineage>
        <taxon>Bacteria</taxon>
        <taxon>Bacillati</taxon>
        <taxon>Actinomycetota</taxon>
        <taxon>Actinomycetes</taxon>
        <taxon>Kitasatosporales</taxon>
        <taxon>Streptomycetaceae</taxon>
        <taxon>Streptomyces</taxon>
    </lineage>
</organism>
<dbReference type="EMBL" id="BAAABY010000032">
    <property type="protein sequence ID" value="GAA0475388.1"/>
    <property type="molecule type" value="Genomic_DNA"/>
</dbReference>
<reference evidence="2 3" key="1">
    <citation type="journal article" date="2019" name="Int. J. Syst. Evol. Microbiol.">
        <title>The Global Catalogue of Microorganisms (GCM) 10K type strain sequencing project: providing services to taxonomists for standard genome sequencing and annotation.</title>
        <authorList>
            <consortium name="The Broad Institute Genomics Platform"/>
            <consortium name="The Broad Institute Genome Sequencing Center for Infectious Disease"/>
            <person name="Wu L."/>
            <person name="Ma J."/>
        </authorList>
    </citation>
    <scope>NUCLEOTIDE SEQUENCE [LARGE SCALE GENOMIC DNA]</scope>
    <source>
        <strain evidence="2 3">JCM 4805</strain>
    </source>
</reference>
<dbReference type="Pfam" id="PF04149">
    <property type="entry name" value="DUF397"/>
    <property type="match status" value="1"/>
</dbReference>
<evidence type="ECO:0000313" key="2">
    <source>
        <dbReference type="EMBL" id="GAA0475388.1"/>
    </source>
</evidence>
<proteinExistence type="predicted"/>
<keyword evidence="3" id="KW-1185">Reference proteome</keyword>
<protein>
    <submittedName>
        <fullName evidence="2">DUF397 domain-containing protein</fullName>
    </submittedName>
</protein>
<feature type="domain" description="DUF397" evidence="1">
    <location>
        <begin position="10"/>
        <end position="61"/>
    </location>
</feature>
<gene>
    <name evidence="2" type="ORF">GCM10010361_44740</name>
</gene>
<dbReference type="RefSeq" id="WP_346096930.1">
    <property type="nucleotide sequence ID" value="NZ_BAAABY010000032.1"/>
</dbReference>
<comment type="caution">
    <text evidence="2">The sequence shown here is derived from an EMBL/GenBank/DDBJ whole genome shotgun (WGS) entry which is preliminary data.</text>
</comment>
<dbReference type="InterPro" id="IPR007278">
    <property type="entry name" value="DUF397"/>
</dbReference>
<name>A0ABN1AFQ4_9ACTN</name>
<evidence type="ECO:0000313" key="3">
    <source>
        <dbReference type="Proteomes" id="UP001500909"/>
    </source>
</evidence>
<evidence type="ECO:0000259" key="1">
    <source>
        <dbReference type="Pfam" id="PF04149"/>
    </source>
</evidence>